<sequence>MRFIIRFIILSFRSLLLSTIAFRFSLLFVYGSRGSIMLIWYPRDLPIKLQDVKMKPEKKGSQSLAKHIDSNIGLVLKCK</sequence>
<evidence type="ECO:0000313" key="1">
    <source>
        <dbReference type="EMBL" id="MBW30156.1"/>
    </source>
</evidence>
<dbReference type="EMBL" id="GGFM01009405">
    <property type="protein sequence ID" value="MBW30156.1"/>
    <property type="molecule type" value="Transcribed_RNA"/>
</dbReference>
<reference evidence="1" key="1">
    <citation type="submission" date="2018-01" db="EMBL/GenBank/DDBJ databases">
        <title>An insight into the sialome of Amazonian anophelines.</title>
        <authorList>
            <person name="Ribeiro J.M."/>
            <person name="Scarpassa V."/>
            <person name="Calvo E."/>
        </authorList>
    </citation>
    <scope>NUCLEOTIDE SEQUENCE</scope>
    <source>
        <tissue evidence="1">Salivary glands</tissue>
    </source>
</reference>
<proteinExistence type="predicted"/>
<protein>
    <submittedName>
        <fullName evidence="1">Putative secreted peptide</fullName>
    </submittedName>
</protein>
<dbReference type="AlphaFoldDB" id="A0A2M3ZNQ1"/>
<organism evidence="1">
    <name type="scientific">Anopheles braziliensis</name>
    <dbReference type="NCBI Taxonomy" id="58242"/>
    <lineage>
        <taxon>Eukaryota</taxon>
        <taxon>Metazoa</taxon>
        <taxon>Ecdysozoa</taxon>
        <taxon>Arthropoda</taxon>
        <taxon>Hexapoda</taxon>
        <taxon>Insecta</taxon>
        <taxon>Pterygota</taxon>
        <taxon>Neoptera</taxon>
        <taxon>Endopterygota</taxon>
        <taxon>Diptera</taxon>
        <taxon>Nematocera</taxon>
        <taxon>Culicoidea</taxon>
        <taxon>Culicidae</taxon>
        <taxon>Anophelinae</taxon>
        <taxon>Anopheles</taxon>
    </lineage>
</organism>
<name>A0A2M3ZNQ1_9DIPT</name>
<accession>A0A2M3ZNQ1</accession>